<evidence type="ECO:0000256" key="4">
    <source>
        <dbReference type="ARBA" id="ARBA00022759"/>
    </source>
</evidence>
<dbReference type="CDD" id="cd09274">
    <property type="entry name" value="RNase_HI_RT_Ty3"/>
    <property type="match status" value="1"/>
</dbReference>
<reference evidence="8" key="1">
    <citation type="submission" date="2021-02" db="EMBL/GenBank/DDBJ databases">
        <authorList>
            <person name="Nowell W R."/>
        </authorList>
    </citation>
    <scope>NUCLEOTIDE SEQUENCE</scope>
</reference>
<evidence type="ECO:0000256" key="1">
    <source>
        <dbReference type="ARBA" id="ARBA00022679"/>
    </source>
</evidence>
<comment type="caution">
    <text evidence="8">The sequence shown here is derived from an EMBL/GenBank/DDBJ whole genome shotgun (WGS) entry which is preliminary data.</text>
</comment>
<dbReference type="AlphaFoldDB" id="A0A816WMB8"/>
<keyword evidence="1" id="KW-0808">Transferase</keyword>
<dbReference type="GO" id="GO:0016787">
    <property type="term" value="F:hydrolase activity"/>
    <property type="evidence" value="ECO:0007669"/>
    <property type="project" value="UniProtKB-KW"/>
</dbReference>
<keyword evidence="2" id="KW-0548">Nucleotidyltransferase</keyword>
<evidence type="ECO:0000256" key="5">
    <source>
        <dbReference type="ARBA" id="ARBA00022801"/>
    </source>
</evidence>
<keyword evidence="6" id="KW-0695">RNA-directed DNA polymerase</keyword>
<dbReference type="PANTHER" id="PTHR37984">
    <property type="entry name" value="PROTEIN CBG26694"/>
    <property type="match status" value="1"/>
</dbReference>
<keyword evidence="3" id="KW-0540">Nuclease</keyword>
<name>A0A816WMB8_9BILA</name>
<proteinExistence type="predicted"/>
<dbReference type="Proteomes" id="UP000663887">
    <property type="component" value="Unassembled WGS sequence"/>
</dbReference>
<evidence type="ECO:0000313" key="8">
    <source>
        <dbReference type="EMBL" id="CAF2136868.1"/>
    </source>
</evidence>
<evidence type="ECO:0000313" key="9">
    <source>
        <dbReference type="Proteomes" id="UP000663887"/>
    </source>
</evidence>
<dbReference type="Pfam" id="PF17917">
    <property type="entry name" value="RT_RNaseH"/>
    <property type="match status" value="1"/>
</dbReference>
<evidence type="ECO:0000256" key="2">
    <source>
        <dbReference type="ARBA" id="ARBA00022695"/>
    </source>
</evidence>
<dbReference type="SUPFAM" id="SSF56672">
    <property type="entry name" value="DNA/RNA polymerases"/>
    <property type="match status" value="1"/>
</dbReference>
<evidence type="ECO:0000256" key="3">
    <source>
        <dbReference type="ARBA" id="ARBA00022722"/>
    </source>
</evidence>
<dbReference type="InterPro" id="IPR041373">
    <property type="entry name" value="RT_RNaseH"/>
</dbReference>
<evidence type="ECO:0000259" key="7">
    <source>
        <dbReference type="Pfam" id="PF17917"/>
    </source>
</evidence>
<dbReference type="InterPro" id="IPR043128">
    <property type="entry name" value="Rev_trsase/Diguanyl_cyclase"/>
</dbReference>
<dbReference type="Gene3D" id="3.30.70.270">
    <property type="match status" value="2"/>
</dbReference>
<gene>
    <name evidence="8" type="ORF">XDN619_LOCUS25985</name>
</gene>
<protein>
    <recommendedName>
        <fullName evidence="7">Reverse transcriptase RNase H-like domain-containing protein</fullName>
    </recommendedName>
</protein>
<feature type="domain" description="Reverse transcriptase RNase H-like" evidence="7">
    <location>
        <begin position="131"/>
        <end position="231"/>
    </location>
</feature>
<dbReference type="FunFam" id="3.10.20.370:FF:000001">
    <property type="entry name" value="Retrovirus-related Pol polyprotein from transposon 17.6-like protein"/>
    <property type="match status" value="1"/>
</dbReference>
<organism evidence="8 9">
    <name type="scientific">Rotaria magnacalcarata</name>
    <dbReference type="NCBI Taxonomy" id="392030"/>
    <lineage>
        <taxon>Eukaryota</taxon>
        <taxon>Metazoa</taxon>
        <taxon>Spiralia</taxon>
        <taxon>Gnathifera</taxon>
        <taxon>Rotifera</taxon>
        <taxon>Eurotatoria</taxon>
        <taxon>Bdelloidea</taxon>
        <taxon>Philodinida</taxon>
        <taxon>Philodinidae</taxon>
        <taxon>Rotaria</taxon>
    </lineage>
</organism>
<dbReference type="InterPro" id="IPR050951">
    <property type="entry name" value="Retrovirus_Pol_polyprotein"/>
</dbReference>
<dbReference type="GO" id="GO:0003964">
    <property type="term" value="F:RNA-directed DNA polymerase activity"/>
    <property type="evidence" value="ECO:0007669"/>
    <property type="project" value="UniProtKB-KW"/>
</dbReference>
<evidence type="ECO:0000256" key="6">
    <source>
        <dbReference type="ARBA" id="ARBA00022918"/>
    </source>
</evidence>
<dbReference type="EMBL" id="CAJNRG010012036">
    <property type="protein sequence ID" value="CAF2136868.1"/>
    <property type="molecule type" value="Genomic_DNA"/>
</dbReference>
<sequence>MLFKLLSKNNLKLKLEKCAFVAKEVTFLGFRFTSTHVEKEQKYIKKVIDLPRPNTIKDVMRLLGSCVYMHRFIESYATIARPLTSLATTCKKKMRGTVEWNEEMEEAYRQLKDHVARQVKLAYPDYSASASPLVIATDASTVGTGGVLQQVQNGINHIIAFTSSTFNKTQLNYTTTELEILAIKASIRAFHPFIAGRKFEIHSDHAPLLYLVSMRPFNGRIARTLEFLSNYDFEVKWVAGKDNTWQDMLSRTCNWDQTEKNKFNNNTIENYTYLPKNVTVVNRDEKREESLLYALGQGLCNLESPVREFIADEVDDLRMKLYDELDKKHTEYNYTKSKDFPSYKLKGRPLTLIFIQACANLHDLDVIMYFGLDTPIVFKSKHGNKNHRNIIIQSIGNEYFNLLKIIDDKINTHIQMAVNSSFQPLTTIDQIIAECDDPAQDIVDPLVYLSLANTDLGPTYVDTKIQNI</sequence>
<dbReference type="GO" id="GO:0004519">
    <property type="term" value="F:endonuclease activity"/>
    <property type="evidence" value="ECO:0007669"/>
    <property type="project" value="UniProtKB-KW"/>
</dbReference>
<keyword evidence="4" id="KW-0255">Endonuclease</keyword>
<accession>A0A816WMB8</accession>
<dbReference type="PANTHER" id="PTHR37984:SF5">
    <property type="entry name" value="PROTEIN NYNRIN-LIKE"/>
    <property type="match status" value="1"/>
</dbReference>
<dbReference type="InterPro" id="IPR043502">
    <property type="entry name" value="DNA/RNA_pol_sf"/>
</dbReference>
<keyword evidence="5" id="KW-0378">Hydrolase</keyword>